<evidence type="ECO:0000256" key="1">
    <source>
        <dbReference type="SAM" id="Phobius"/>
    </source>
</evidence>
<keyword evidence="3" id="KW-1185">Reference proteome</keyword>
<gene>
    <name evidence="2" type="ordered locus">Metfor_2573</name>
</gene>
<dbReference type="EMBL" id="CP003167">
    <property type="protein sequence ID" value="AGB03565.1"/>
    <property type="molecule type" value="Genomic_DNA"/>
</dbReference>
<evidence type="ECO:0000313" key="2">
    <source>
        <dbReference type="EMBL" id="AGB03565.1"/>
    </source>
</evidence>
<feature type="transmembrane region" description="Helical" evidence="1">
    <location>
        <begin position="108"/>
        <end position="128"/>
    </location>
</feature>
<organism evidence="2 3">
    <name type="scientific">Methanoregula formicica (strain DSM 22288 / NBRC 105244 / SMSP)</name>
    <dbReference type="NCBI Taxonomy" id="593750"/>
    <lineage>
        <taxon>Archaea</taxon>
        <taxon>Methanobacteriati</taxon>
        <taxon>Methanobacteriota</taxon>
        <taxon>Stenosarchaea group</taxon>
        <taxon>Methanomicrobia</taxon>
        <taxon>Methanomicrobiales</taxon>
        <taxon>Methanoregulaceae</taxon>
        <taxon>Methanoregula</taxon>
    </lineage>
</organism>
<sequence length="167" mass="18541">MTDNSCATNGTDCPEMDAIQRFFIRPFFLSLTIGIPFCIFKILFGISALRHLSPGGGILALLALAVTVWAFADLLMNTGRSLFDLLNSTAPFEFCTIAQVGRIFRMPLVFLAFDTLLTFAIICAMLWTGWIATLTPAESWLWYGATTMNLISLSLVSLYNEIRRGHT</sequence>
<dbReference type="HOGENOM" id="CLU_1623468_0_0_2"/>
<keyword evidence="1" id="KW-0812">Transmembrane</keyword>
<evidence type="ECO:0000313" key="3">
    <source>
        <dbReference type="Proteomes" id="UP000010824"/>
    </source>
</evidence>
<dbReference type="eggNOG" id="arCOG09584">
    <property type="taxonomic scope" value="Archaea"/>
</dbReference>
<dbReference type="InParanoid" id="L0HHQ7"/>
<dbReference type="KEGG" id="mfo:Metfor_2573"/>
<dbReference type="GeneID" id="14309965"/>
<feature type="transmembrane region" description="Helical" evidence="1">
    <location>
        <begin position="27"/>
        <end position="49"/>
    </location>
</feature>
<reference evidence="2 3" key="2">
    <citation type="journal article" date="2014" name="Genome Announc.">
        <title>Complete Genome Sequence of Methanoregula formicica SMSPT, a Mesophilic Hydrogenotrophic Methanogen Isolated from a Methanogenic Upflow Anaerobic Sludge Blanket Reactor.</title>
        <authorList>
            <person name="Yamamoto K."/>
            <person name="Tamaki H."/>
            <person name="Cadillo-Quiroz H."/>
            <person name="Imachi H."/>
            <person name="Kyrpides N."/>
            <person name="Woyke T."/>
            <person name="Goodwin L."/>
            <person name="Zinder S.H."/>
            <person name="Kamagata Y."/>
            <person name="Liu W.T."/>
        </authorList>
    </citation>
    <scope>NUCLEOTIDE SEQUENCE [LARGE SCALE GENOMIC DNA]</scope>
    <source>
        <strain evidence="3">DSM 22288 / NBRC 105244 / SMSP</strain>
    </source>
</reference>
<reference evidence="3" key="1">
    <citation type="submission" date="2011-12" db="EMBL/GenBank/DDBJ databases">
        <title>Complete sequence of Methanoregula formicicum SMSP.</title>
        <authorList>
            <person name="Lucas S."/>
            <person name="Han J."/>
            <person name="Lapidus A."/>
            <person name="Cheng J.-F."/>
            <person name="Goodwin L."/>
            <person name="Pitluck S."/>
            <person name="Peters L."/>
            <person name="Ovchinnikova G."/>
            <person name="Teshima H."/>
            <person name="Detter J.C."/>
            <person name="Han C."/>
            <person name="Tapia R."/>
            <person name="Land M."/>
            <person name="Hauser L."/>
            <person name="Kyrpides N."/>
            <person name="Ivanova N."/>
            <person name="Pagani I."/>
            <person name="Imachi H."/>
            <person name="Tamaki H."/>
            <person name="Sekiguchi Y."/>
            <person name="Kamagata Y."/>
            <person name="Cadillo-Quiroz H."/>
            <person name="Zinder S."/>
            <person name="Liu W.-T."/>
            <person name="Woyke T."/>
        </authorList>
    </citation>
    <scope>NUCLEOTIDE SEQUENCE [LARGE SCALE GENOMIC DNA]</scope>
    <source>
        <strain evidence="3">DSM 22288 / NBRC 105244 / SMSP</strain>
    </source>
</reference>
<feature type="transmembrane region" description="Helical" evidence="1">
    <location>
        <begin position="55"/>
        <end position="76"/>
    </location>
</feature>
<dbReference type="OrthoDB" id="116387at2157"/>
<dbReference type="Proteomes" id="UP000010824">
    <property type="component" value="Chromosome"/>
</dbReference>
<name>L0HHQ7_METFS</name>
<feature type="transmembrane region" description="Helical" evidence="1">
    <location>
        <begin position="140"/>
        <end position="159"/>
    </location>
</feature>
<dbReference type="AlphaFoldDB" id="L0HHQ7"/>
<proteinExistence type="predicted"/>
<dbReference type="RefSeq" id="WP_015286527.1">
    <property type="nucleotide sequence ID" value="NC_019943.1"/>
</dbReference>
<keyword evidence="1" id="KW-1133">Transmembrane helix</keyword>
<protein>
    <submittedName>
        <fullName evidence="2">Uncharacterized protein</fullName>
    </submittedName>
</protein>
<keyword evidence="1" id="KW-0472">Membrane</keyword>
<accession>L0HHQ7</accession>